<name>A0A6B1DQD3_9CHLR</name>
<protein>
    <submittedName>
        <fullName evidence="5">Beta-glucosidase</fullName>
    </submittedName>
</protein>
<dbReference type="SMART" id="SM01217">
    <property type="entry name" value="Fn3_like"/>
    <property type="match status" value="1"/>
</dbReference>
<dbReference type="InterPro" id="IPR019800">
    <property type="entry name" value="Glyco_hydro_3_AS"/>
</dbReference>
<sequence>MEHRIEQILDQLTREEKASLTAGETLWSIGGVDRVGLPAMKVSDGPNGARGTFGGDQTAACFPCGSALAATWDKELLVRIGGELALEAASKGVSVLLAPTINIHRTPLNGRHFECLSEDPYLSGKLASAYVRGLQDGGVAACPKHYVCNDSEYQRMTLDVVVDERTLREIYLLPFEIVFKEGGAWACMAAYNQVNGEFAASSRYLLTDVLKDEWGFDGIVMSDWFGTKSTVGCFEGGLDLEMPGPGIMMGTSLLPRLEAGELNDADLDDKARRYLRLAGRTGVLDGKTFGAETSRNEAGTRALARRAAAESFVLLKNERGALPLDADEIDNIAVIGPNARTGSLMGGGSAMVKPPYTSNPLEAIREVLGDTTEIRYAQGCANHRFCPLVESEMVDNGSSSLTIEYFNQPDFEGRPIAIESRDSSEIFWFGHLPDGVEPGFSARVSFDFTPRDTGTYEFGLYTLGLGRLYVGGDPVVNLWEEYEQGDTFFGMGSPEKRAQCHFETGSSTKVVLEFMCMPGTPVAGLRLGVAVPLPDNAIELAANDAAEADAAIVVVGLNQDWEGEGHDRGHMDLVGEQDALVSAVAARNPRTIVVVNAGSPVHMPWIDEVAAVLFAWFPGQEFGNALTDVLLGSTNPSGRLPVTLPKHIADTPDYVNYPGEKGQVRYGEGLFVGYRHYDARNLAPLFPFGHGLSYTDFTYSNPRAEGSPHDGEQGLHVFVDVANSGTCPGAEVVQLYVGHNDSQVARASRELKAFERIELEPGETRTVEFLLSSRDLSYYDVRAGDWRAEPGQYRLDIGASSKDIRGTVVYELDTAWPVADDGPFPLDLETPLPVVLGILGERLWEGLGPVAQAPQVRMVIGYGLSEGLSIQDVAAFVPDVLNLQVLAGFAEYLGAQSAQSDNDGQ</sequence>
<dbReference type="PROSITE" id="PS00775">
    <property type="entry name" value="GLYCOSYL_HYDROL_F3"/>
    <property type="match status" value="1"/>
</dbReference>
<dbReference type="InterPro" id="IPR036962">
    <property type="entry name" value="Glyco_hydro_3_N_sf"/>
</dbReference>
<gene>
    <name evidence="5" type="ORF">F4Y08_01460</name>
</gene>
<dbReference type="SUPFAM" id="SSF51445">
    <property type="entry name" value="(Trans)glycosidases"/>
    <property type="match status" value="1"/>
</dbReference>
<feature type="domain" description="PA14" evidence="4">
    <location>
        <begin position="396"/>
        <end position="545"/>
    </location>
</feature>
<proteinExistence type="inferred from homology"/>
<dbReference type="Pfam" id="PF00933">
    <property type="entry name" value="Glyco_hydro_3"/>
    <property type="match status" value="1"/>
</dbReference>
<dbReference type="PANTHER" id="PTHR42715:SF3">
    <property type="entry name" value="BETA-GLUCOSIDASE B-RELATED"/>
    <property type="match status" value="1"/>
</dbReference>
<dbReference type="InterPro" id="IPR002772">
    <property type="entry name" value="Glyco_hydro_3_C"/>
</dbReference>
<dbReference type="PRINTS" id="PR00133">
    <property type="entry name" value="GLHYDRLASE3"/>
</dbReference>
<keyword evidence="2 3" id="KW-0378">Hydrolase</keyword>
<evidence type="ECO:0000256" key="1">
    <source>
        <dbReference type="ARBA" id="ARBA00005336"/>
    </source>
</evidence>
<dbReference type="Pfam" id="PF07691">
    <property type="entry name" value="PA14"/>
    <property type="match status" value="1"/>
</dbReference>
<dbReference type="Pfam" id="PF14310">
    <property type="entry name" value="Fn3-like"/>
    <property type="match status" value="1"/>
</dbReference>
<organism evidence="5">
    <name type="scientific">Caldilineaceae bacterium SB0662_bin_9</name>
    <dbReference type="NCBI Taxonomy" id="2605258"/>
    <lineage>
        <taxon>Bacteria</taxon>
        <taxon>Bacillati</taxon>
        <taxon>Chloroflexota</taxon>
        <taxon>Caldilineae</taxon>
        <taxon>Caldilineales</taxon>
        <taxon>Caldilineaceae</taxon>
    </lineage>
</organism>
<accession>A0A6B1DQD3</accession>
<dbReference type="InterPro" id="IPR013783">
    <property type="entry name" value="Ig-like_fold"/>
</dbReference>
<dbReference type="SMART" id="SM00758">
    <property type="entry name" value="PA14"/>
    <property type="match status" value="1"/>
</dbReference>
<dbReference type="GO" id="GO:0008422">
    <property type="term" value="F:beta-glucosidase activity"/>
    <property type="evidence" value="ECO:0007669"/>
    <property type="project" value="TreeGrafter"/>
</dbReference>
<dbReference type="InterPro" id="IPR037524">
    <property type="entry name" value="PA14/GLEYA"/>
</dbReference>
<keyword evidence="3" id="KW-0326">Glycosidase</keyword>
<reference evidence="5" key="1">
    <citation type="submission" date="2019-09" db="EMBL/GenBank/DDBJ databases">
        <title>Characterisation of the sponge microbiome using genome-centric metagenomics.</title>
        <authorList>
            <person name="Engelberts J.P."/>
            <person name="Robbins S.J."/>
            <person name="De Goeij J.M."/>
            <person name="Aranda M."/>
            <person name="Bell S.C."/>
            <person name="Webster N.S."/>
        </authorList>
    </citation>
    <scope>NUCLEOTIDE SEQUENCE</scope>
    <source>
        <strain evidence="5">SB0662_bin_9</strain>
    </source>
</reference>
<dbReference type="InterPro" id="IPR026891">
    <property type="entry name" value="Fn3-like"/>
</dbReference>
<dbReference type="PROSITE" id="PS51820">
    <property type="entry name" value="PA14"/>
    <property type="match status" value="1"/>
</dbReference>
<dbReference type="InterPro" id="IPR017853">
    <property type="entry name" value="GH"/>
</dbReference>
<dbReference type="Gene3D" id="2.60.40.10">
    <property type="entry name" value="Immunoglobulins"/>
    <property type="match status" value="1"/>
</dbReference>
<evidence type="ECO:0000313" key="5">
    <source>
        <dbReference type="EMBL" id="MYD88995.1"/>
    </source>
</evidence>
<dbReference type="Pfam" id="PF01915">
    <property type="entry name" value="Glyco_hydro_3_C"/>
    <property type="match status" value="1"/>
</dbReference>
<dbReference type="SUPFAM" id="SSF56988">
    <property type="entry name" value="Anthrax protective antigen"/>
    <property type="match status" value="1"/>
</dbReference>
<dbReference type="EMBL" id="VXPY01000013">
    <property type="protein sequence ID" value="MYD88995.1"/>
    <property type="molecule type" value="Genomic_DNA"/>
</dbReference>
<evidence type="ECO:0000259" key="4">
    <source>
        <dbReference type="PROSITE" id="PS51820"/>
    </source>
</evidence>
<dbReference type="SUPFAM" id="SSF52279">
    <property type="entry name" value="Beta-D-glucan exohydrolase, C-terminal domain"/>
    <property type="match status" value="1"/>
</dbReference>
<dbReference type="FunFam" id="2.60.40.10:FF:000495">
    <property type="entry name" value="Periplasmic beta-glucosidase"/>
    <property type="match status" value="1"/>
</dbReference>
<dbReference type="GO" id="GO:0009251">
    <property type="term" value="P:glucan catabolic process"/>
    <property type="evidence" value="ECO:0007669"/>
    <property type="project" value="TreeGrafter"/>
</dbReference>
<dbReference type="InterPro" id="IPR001764">
    <property type="entry name" value="Glyco_hydro_3_N"/>
</dbReference>
<dbReference type="PANTHER" id="PTHR42715">
    <property type="entry name" value="BETA-GLUCOSIDASE"/>
    <property type="match status" value="1"/>
</dbReference>
<dbReference type="Gene3D" id="3.40.50.1700">
    <property type="entry name" value="Glycoside hydrolase family 3 C-terminal domain"/>
    <property type="match status" value="1"/>
</dbReference>
<comment type="similarity">
    <text evidence="1 3">Belongs to the glycosyl hydrolase 3 family.</text>
</comment>
<evidence type="ECO:0000256" key="2">
    <source>
        <dbReference type="ARBA" id="ARBA00022801"/>
    </source>
</evidence>
<evidence type="ECO:0000256" key="3">
    <source>
        <dbReference type="RuleBase" id="RU361161"/>
    </source>
</evidence>
<dbReference type="InterPro" id="IPR011658">
    <property type="entry name" value="PA14_dom"/>
</dbReference>
<dbReference type="AlphaFoldDB" id="A0A6B1DQD3"/>
<dbReference type="InterPro" id="IPR036881">
    <property type="entry name" value="Glyco_hydro_3_C_sf"/>
</dbReference>
<dbReference type="Gene3D" id="2.60.120.260">
    <property type="entry name" value="Galactose-binding domain-like"/>
    <property type="match status" value="1"/>
</dbReference>
<dbReference type="Gene3D" id="3.20.20.300">
    <property type="entry name" value="Glycoside hydrolase, family 3, N-terminal domain"/>
    <property type="match status" value="1"/>
</dbReference>
<dbReference type="InterPro" id="IPR050288">
    <property type="entry name" value="Cellulose_deg_GH3"/>
</dbReference>
<comment type="caution">
    <text evidence="5">The sequence shown here is derived from an EMBL/GenBank/DDBJ whole genome shotgun (WGS) entry which is preliminary data.</text>
</comment>